<accession>S9S7L7</accession>
<dbReference type="Proteomes" id="UP000015350">
    <property type="component" value="Unassembled WGS sequence"/>
</dbReference>
<proteinExistence type="predicted"/>
<organism evidence="1 2">
    <name type="scientific">Magnetospirillum fulvum MGU-K5</name>
    <dbReference type="NCBI Taxonomy" id="1316936"/>
    <lineage>
        <taxon>Bacteria</taxon>
        <taxon>Pseudomonadati</taxon>
        <taxon>Pseudomonadota</taxon>
        <taxon>Alphaproteobacteria</taxon>
        <taxon>Rhodospirillales</taxon>
        <taxon>Rhodospirillaceae</taxon>
        <taxon>Magnetospirillum</taxon>
    </lineage>
</organism>
<dbReference type="STRING" id="1316936.K678_15179"/>
<dbReference type="eggNOG" id="ENOG502Z9G2">
    <property type="taxonomic scope" value="Bacteria"/>
</dbReference>
<dbReference type="Pfam" id="PF20911">
    <property type="entry name" value="GP7"/>
    <property type="match status" value="1"/>
</dbReference>
<evidence type="ECO:0000313" key="2">
    <source>
        <dbReference type="Proteomes" id="UP000015350"/>
    </source>
</evidence>
<gene>
    <name evidence="1" type="ORF">K678_15179</name>
</gene>
<evidence type="ECO:0000313" key="1">
    <source>
        <dbReference type="EMBL" id="EPY00609.1"/>
    </source>
</evidence>
<protein>
    <recommendedName>
        <fullName evidence="3">Phage major capsid protein</fullName>
    </recommendedName>
</protein>
<dbReference type="AlphaFoldDB" id="S9S7L7"/>
<dbReference type="InterPro" id="IPR048813">
    <property type="entry name" value="GP7-like"/>
</dbReference>
<dbReference type="EMBL" id="AQPH01000079">
    <property type="protein sequence ID" value="EPY00609.1"/>
    <property type="molecule type" value="Genomic_DNA"/>
</dbReference>
<dbReference type="NCBIfam" id="NF045672">
    <property type="entry name" value="MCP_gp7_epsi_15"/>
    <property type="match status" value="1"/>
</dbReference>
<dbReference type="RefSeq" id="WP_021133323.1">
    <property type="nucleotide sequence ID" value="NZ_AQPH01000079.1"/>
</dbReference>
<evidence type="ECO:0008006" key="3">
    <source>
        <dbReference type="Google" id="ProtNLM"/>
    </source>
</evidence>
<dbReference type="OrthoDB" id="1630256at2"/>
<sequence>MLTLLEWAKLNPSPLVQGVVEIFARENPVLLNLPFENINGPAYVYNREGTLPGVAFRGIGESYSESTGIVNPQVEALKICGGDSDYDTFLVSTGTGTNDARAVHDGLKSKALALRWAKTFFDGNSEADPREFDGLNRRLTGGQHIQLATGGATLTLAKVNELIDAIQGTPSLLLMNKTLRRKVTDLAAGTAAVTMTVDQLGRPLTAYAGIPIGIVEDDDEGNAILGFDEDDGSGNLDTASIYAVKFDMGSFHGIQTAPVDVRDLGELPNKPAFRTRVEWFAAMVLKHPKAAARLSRINNA</sequence>
<reference evidence="1 2" key="1">
    <citation type="submission" date="2013-04" db="EMBL/GenBank/DDBJ databases">
        <authorList>
            <person name="Kuznetsov B."/>
            <person name="Ivanovsky R."/>
        </authorList>
    </citation>
    <scope>NUCLEOTIDE SEQUENCE [LARGE SCALE GENOMIC DNA]</scope>
    <source>
        <strain evidence="1 2">MGU-K5</strain>
    </source>
</reference>
<name>S9S7L7_MAGFU</name>
<comment type="caution">
    <text evidence="1">The sequence shown here is derived from an EMBL/GenBank/DDBJ whole genome shotgun (WGS) entry which is preliminary data.</text>
</comment>